<feature type="non-terminal residue" evidence="1">
    <location>
        <position position="44"/>
    </location>
</feature>
<dbReference type="AlphaFoldDB" id="X1SGY7"/>
<comment type="caution">
    <text evidence="1">The sequence shown here is derived from an EMBL/GenBank/DDBJ whole genome shotgun (WGS) entry which is preliminary data.</text>
</comment>
<dbReference type="EMBL" id="BARV01043887">
    <property type="protein sequence ID" value="GAI67004.1"/>
    <property type="molecule type" value="Genomic_DNA"/>
</dbReference>
<accession>X1SGY7</accession>
<name>X1SGY7_9ZZZZ</name>
<organism evidence="1">
    <name type="scientific">marine sediment metagenome</name>
    <dbReference type="NCBI Taxonomy" id="412755"/>
    <lineage>
        <taxon>unclassified sequences</taxon>
        <taxon>metagenomes</taxon>
        <taxon>ecological metagenomes</taxon>
    </lineage>
</organism>
<proteinExistence type="predicted"/>
<reference evidence="1" key="1">
    <citation type="journal article" date="2014" name="Front. Microbiol.">
        <title>High frequency of phylogenetically diverse reductive dehalogenase-homologous genes in deep subseafloor sedimentary metagenomes.</title>
        <authorList>
            <person name="Kawai M."/>
            <person name="Futagami T."/>
            <person name="Toyoda A."/>
            <person name="Takaki Y."/>
            <person name="Nishi S."/>
            <person name="Hori S."/>
            <person name="Arai W."/>
            <person name="Tsubouchi T."/>
            <person name="Morono Y."/>
            <person name="Uchiyama I."/>
            <person name="Ito T."/>
            <person name="Fujiyama A."/>
            <person name="Inagaki F."/>
            <person name="Takami H."/>
        </authorList>
    </citation>
    <scope>NUCLEOTIDE SEQUENCE</scope>
    <source>
        <strain evidence="1">Expedition CK06-06</strain>
    </source>
</reference>
<sequence>MGLAKAKSHIFCFTKLSNKVIAYDPYIAKADTGIELVGFPQLLS</sequence>
<gene>
    <name evidence="1" type="ORF">S06H3_65273</name>
</gene>
<protein>
    <submittedName>
        <fullName evidence="1">Uncharacterized protein</fullName>
    </submittedName>
</protein>
<evidence type="ECO:0000313" key="1">
    <source>
        <dbReference type="EMBL" id="GAI67004.1"/>
    </source>
</evidence>